<evidence type="ECO:0000259" key="4">
    <source>
        <dbReference type="Pfam" id="PF23598"/>
    </source>
</evidence>
<feature type="domain" description="Disease resistance R13L4/SHOC-2-like LRR" evidence="4">
    <location>
        <begin position="4"/>
        <end position="74"/>
    </location>
</feature>
<evidence type="ECO:0000256" key="2">
    <source>
        <dbReference type="ARBA" id="ARBA00022737"/>
    </source>
</evidence>
<keyword evidence="1" id="KW-0430">Lectin</keyword>
<dbReference type="HOGENOM" id="CLU_878205_0_0_1"/>
<dbReference type="InterPro" id="IPR055414">
    <property type="entry name" value="LRR_R13L4/SHOC2-like"/>
</dbReference>
<accession>A0A0E0F5X9</accession>
<keyword evidence="6" id="KW-1185">Reference proteome</keyword>
<sequence>MRTRRALPNLVSLDITLRARETDLYGDFNIGLENLCSVRKVSVKIRCTSCRRCEVDSAEADIRKAIVNNPNNPMFDITRCYEYELDEEQHHDNLEAIEEEEQLQSMPQRVGPWGGEGNRNHDIVVAPWRMECVKVSWGQVVDGIGFSYLDKNGKQHTTPLWGGVGGSVRMLLPGDNEWCKSLYKAVKKDADGVLAGCAALSMPEADYQLLVDRLKEKSKHKVLKHGATLGQELVESNTGWEKLEGFWSKMILYLAPSENLDGHKEAVARGGELITLLWAMLAHDGIVGRPDAAGTTGASGDLVYSGGARNYTRLGLR</sequence>
<feature type="domain" description="Jacalin-type lectin" evidence="3">
    <location>
        <begin position="110"/>
        <end position="181"/>
    </location>
</feature>
<dbReference type="InterPro" id="IPR036404">
    <property type="entry name" value="Jacalin-like_lectin_dom_sf"/>
</dbReference>
<keyword evidence="2" id="KW-0677">Repeat</keyword>
<evidence type="ECO:0000313" key="5">
    <source>
        <dbReference type="EnsemblPlants" id="OMERI11G11790.2"/>
    </source>
</evidence>
<protein>
    <submittedName>
        <fullName evidence="5">Uncharacterized protein</fullName>
    </submittedName>
</protein>
<dbReference type="Pfam" id="PF01419">
    <property type="entry name" value="Jacalin"/>
    <property type="match status" value="1"/>
</dbReference>
<name>A0A0E0F5X9_9ORYZ</name>
<organism evidence="5">
    <name type="scientific">Oryza meridionalis</name>
    <dbReference type="NCBI Taxonomy" id="40149"/>
    <lineage>
        <taxon>Eukaryota</taxon>
        <taxon>Viridiplantae</taxon>
        <taxon>Streptophyta</taxon>
        <taxon>Embryophyta</taxon>
        <taxon>Tracheophyta</taxon>
        <taxon>Spermatophyta</taxon>
        <taxon>Magnoliopsida</taxon>
        <taxon>Liliopsida</taxon>
        <taxon>Poales</taxon>
        <taxon>Poaceae</taxon>
        <taxon>BOP clade</taxon>
        <taxon>Oryzoideae</taxon>
        <taxon>Oryzeae</taxon>
        <taxon>Oryzinae</taxon>
        <taxon>Oryza</taxon>
    </lineage>
</organism>
<dbReference type="AlphaFoldDB" id="A0A0E0F5X9"/>
<reference evidence="5" key="2">
    <citation type="submission" date="2018-05" db="EMBL/GenBank/DDBJ databases">
        <title>OmerRS3 (Oryza meridionalis Reference Sequence Version 3).</title>
        <authorList>
            <person name="Zhang J."/>
            <person name="Kudrna D."/>
            <person name="Lee S."/>
            <person name="Talag J."/>
            <person name="Welchert J."/>
            <person name="Wing R.A."/>
        </authorList>
    </citation>
    <scope>NUCLEOTIDE SEQUENCE [LARGE SCALE GENOMIC DNA]</scope>
    <source>
        <strain evidence="5">cv. OR44</strain>
    </source>
</reference>
<dbReference type="InterPro" id="IPR007658">
    <property type="entry name" value="DUF594"/>
</dbReference>
<dbReference type="EnsemblPlants" id="OMERI11G11790.2">
    <property type="protein sequence ID" value="OMERI11G11790.2"/>
    <property type="gene ID" value="OMERI11G11790"/>
</dbReference>
<dbReference type="Gene3D" id="2.100.10.30">
    <property type="entry name" value="Jacalin-like lectin domain"/>
    <property type="match status" value="1"/>
</dbReference>
<reference evidence="5" key="1">
    <citation type="submission" date="2015-04" db="UniProtKB">
        <authorList>
            <consortium name="EnsemblPlants"/>
        </authorList>
    </citation>
    <scope>IDENTIFICATION</scope>
</reference>
<dbReference type="Proteomes" id="UP000008021">
    <property type="component" value="Chromosome 11"/>
</dbReference>
<evidence type="ECO:0000259" key="3">
    <source>
        <dbReference type="Pfam" id="PF01419"/>
    </source>
</evidence>
<dbReference type="Pfam" id="PF23598">
    <property type="entry name" value="LRR_14"/>
    <property type="match status" value="1"/>
</dbReference>
<dbReference type="Gramene" id="OMERI11G11790.2">
    <property type="protein sequence ID" value="OMERI11G11790.2"/>
    <property type="gene ID" value="OMERI11G11790"/>
</dbReference>
<dbReference type="PANTHER" id="PTHR46506">
    <property type="entry name" value="OS05G0143600 PROTEIN"/>
    <property type="match status" value="1"/>
</dbReference>
<dbReference type="Pfam" id="PF04578">
    <property type="entry name" value="DUF594"/>
    <property type="match status" value="1"/>
</dbReference>
<dbReference type="SUPFAM" id="SSF51101">
    <property type="entry name" value="Mannose-binding lectins"/>
    <property type="match status" value="1"/>
</dbReference>
<evidence type="ECO:0000256" key="1">
    <source>
        <dbReference type="ARBA" id="ARBA00022734"/>
    </source>
</evidence>
<evidence type="ECO:0000313" key="6">
    <source>
        <dbReference type="Proteomes" id="UP000008021"/>
    </source>
</evidence>
<dbReference type="InterPro" id="IPR001229">
    <property type="entry name" value="Jacalin-like_lectin_dom"/>
</dbReference>
<proteinExistence type="predicted"/>
<dbReference type="GO" id="GO:0030246">
    <property type="term" value="F:carbohydrate binding"/>
    <property type="evidence" value="ECO:0007669"/>
    <property type="project" value="UniProtKB-KW"/>
</dbReference>